<dbReference type="Gene3D" id="2.60.40.1740">
    <property type="entry name" value="hypothetical protein (bacova_03559)"/>
    <property type="match status" value="1"/>
</dbReference>
<name>A0AA40ZU30_9BACT</name>
<feature type="chain" id="PRO_5041369632" description="DUF1735 domain-containing protein" evidence="1">
    <location>
        <begin position="28"/>
        <end position="295"/>
    </location>
</feature>
<evidence type="ECO:0000313" key="2">
    <source>
        <dbReference type="EMBL" id="MBM6857890.1"/>
    </source>
</evidence>
<dbReference type="PROSITE" id="PS51257">
    <property type="entry name" value="PROKAR_LIPOPROTEIN"/>
    <property type="match status" value="1"/>
</dbReference>
<dbReference type="EMBL" id="JACJMO010000014">
    <property type="protein sequence ID" value="MBM6857890.1"/>
    <property type="molecule type" value="Genomic_DNA"/>
</dbReference>
<sequence length="295" mass="31904">MKRIMKNSFIALSTVLAVGLTACTEEADYMPADLVASDCIKASFGTDGNALIFASTDENKFSIPLTREVTNGESVVLLNPTHLNSSIFQIPESVTFAAGANETLVDVTFTTEGMELEEEYTYSIELEEAAYDPYSENTVSTTTGTVLKQANWDKTLGIAQPNFMYFGTQSDLWGRNVRTECEVLGTSSATTWYKLASPIEEGCDIVLKVNEDGTVRVRQQLIYMADISNLLGYSYPPTPCYVSLNASYTGANLGNGIYGNTYNPENGLIAVVLDYTCAAGTITTALTSFSVPAAQ</sequence>
<dbReference type="AlphaFoldDB" id="A0AA40ZU30"/>
<keyword evidence="3" id="KW-1185">Reference proteome</keyword>
<dbReference type="Proteomes" id="UP000698924">
    <property type="component" value="Unassembled WGS sequence"/>
</dbReference>
<feature type="signal peptide" evidence="1">
    <location>
        <begin position="1"/>
        <end position="27"/>
    </location>
</feature>
<evidence type="ECO:0000313" key="3">
    <source>
        <dbReference type="Proteomes" id="UP000698924"/>
    </source>
</evidence>
<gene>
    <name evidence="2" type="ORF">H6D15_09820</name>
</gene>
<dbReference type="RefSeq" id="WP_204972117.1">
    <property type="nucleotide sequence ID" value="NZ_JAAZTS010000014.1"/>
</dbReference>
<evidence type="ECO:0008006" key="4">
    <source>
        <dbReference type="Google" id="ProtNLM"/>
    </source>
</evidence>
<reference evidence="2 3" key="1">
    <citation type="journal article" date="2021" name="Sci. Rep.">
        <title>The distribution of antibiotic resistance genes in chicken gut microbiota commensals.</title>
        <authorList>
            <person name="Juricova H."/>
            <person name="Matiasovicova J."/>
            <person name="Kubasova T."/>
            <person name="Cejkova D."/>
            <person name="Rychlik I."/>
        </authorList>
    </citation>
    <scope>NUCLEOTIDE SEQUENCE [LARGE SCALE GENOMIC DNA]</scope>
    <source>
        <strain evidence="2 3">An421</strain>
    </source>
</reference>
<keyword evidence="1" id="KW-0732">Signal</keyword>
<organism evidence="2 3">
    <name type="scientific">Caecibacteroides pullorum</name>
    <dbReference type="NCBI Taxonomy" id="2725562"/>
    <lineage>
        <taxon>Bacteria</taxon>
        <taxon>Pseudomonadati</taxon>
        <taxon>Bacteroidota</taxon>
        <taxon>Bacteroidia</taxon>
        <taxon>Bacteroidales</taxon>
        <taxon>Bacteroidaceae</taxon>
        <taxon>Caecibacteroides</taxon>
    </lineage>
</organism>
<proteinExistence type="predicted"/>
<comment type="caution">
    <text evidence="2">The sequence shown here is derived from an EMBL/GenBank/DDBJ whole genome shotgun (WGS) entry which is preliminary data.</text>
</comment>
<protein>
    <recommendedName>
        <fullName evidence="4">DUF1735 domain-containing protein</fullName>
    </recommendedName>
</protein>
<evidence type="ECO:0000256" key="1">
    <source>
        <dbReference type="SAM" id="SignalP"/>
    </source>
</evidence>
<accession>A0AA40ZU30</accession>